<dbReference type="Pfam" id="PF08238">
    <property type="entry name" value="Sel1"/>
    <property type="match status" value="2"/>
</dbReference>
<name>K0SDZ8_THAOC</name>
<feature type="region of interest" description="Disordered" evidence="2">
    <location>
        <begin position="166"/>
        <end position="206"/>
    </location>
</feature>
<dbReference type="Proteomes" id="UP000266841">
    <property type="component" value="Unassembled WGS sequence"/>
</dbReference>
<reference evidence="3 4" key="1">
    <citation type="journal article" date="2012" name="Genome Biol.">
        <title>Genome and low-iron response of an oceanic diatom adapted to chronic iron limitation.</title>
        <authorList>
            <person name="Lommer M."/>
            <person name="Specht M."/>
            <person name="Roy A.S."/>
            <person name="Kraemer L."/>
            <person name="Andreson R."/>
            <person name="Gutowska M.A."/>
            <person name="Wolf J."/>
            <person name="Bergner S.V."/>
            <person name="Schilhabel M.B."/>
            <person name="Klostermeier U.C."/>
            <person name="Beiko R.G."/>
            <person name="Rosenstiel P."/>
            <person name="Hippler M."/>
            <person name="Laroche J."/>
        </authorList>
    </citation>
    <scope>NUCLEOTIDE SEQUENCE [LARGE SCALE GENOMIC DNA]</scope>
    <source>
        <strain evidence="3 4">CCMP1005</strain>
    </source>
</reference>
<dbReference type="EMBL" id="AGNL01023476">
    <property type="protein sequence ID" value="EJK59161.1"/>
    <property type="molecule type" value="Genomic_DNA"/>
</dbReference>
<proteinExistence type="inferred from homology"/>
<evidence type="ECO:0000256" key="2">
    <source>
        <dbReference type="SAM" id="MobiDB-lite"/>
    </source>
</evidence>
<sequence length="505" mass="55243">MISAKMGLELSLIEIKLMFMKGHATKAQHAEAVRGYQTALEEARSPPAGRGQGLLQWSGGTCRRALIDQSHKLIASLCNRMDSPQSAPTAACPHPASRPPRRRLGRSVGKEYEMGWDRLVSRSSRRQLKSHVPVPSIGQIGGPNKLHPHRPSTPLISCLSIAHTSRDASPPAVNSSRPAQREEGNALIDPSPTGCSVGERGRTIPRKVYGRRSRRATLLDAASSSSRRSGALPGEGLHLAQHTVTLGHPRHSAARFWISSSLRWAICRRKEDQGAPATLHSPGASTGGPLPDAVTEEELMNSGHELHGRYTCPLCCLPIALPLARHSVLMHCCLKRVCNGCAVALHRRGMGKTCAFCRTPTPDSDAAELALIQNRVDAGDPVATEILASAFNHGSYGLQIDIPRATELWTEAARLGDLDAHCRLGYWYYKGEGVEKDQARGIQHWQQTAIQGHPESRHNLAVHEYKNGNHQLAVQHWMISSKMGYERSLNEIKKMFMKGHATKAQ</sequence>
<feature type="region of interest" description="Disordered" evidence="2">
    <location>
        <begin position="84"/>
        <end position="109"/>
    </location>
</feature>
<feature type="region of interest" description="Disordered" evidence="2">
    <location>
        <begin position="124"/>
        <end position="154"/>
    </location>
</feature>
<protein>
    <recommendedName>
        <fullName evidence="5">RING-type domain-containing protein</fullName>
    </recommendedName>
</protein>
<evidence type="ECO:0000313" key="4">
    <source>
        <dbReference type="Proteomes" id="UP000266841"/>
    </source>
</evidence>
<dbReference type="SMART" id="SM00671">
    <property type="entry name" value="SEL1"/>
    <property type="match status" value="3"/>
</dbReference>
<dbReference type="InterPro" id="IPR006597">
    <property type="entry name" value="Sel1-like"/>
</dbReference>
<dbReference type="SUPFAM" id="SSF81901">
    <property type="entry name" value="HCP-like"/>
    <property type="match status" value="1"/>
</dbReference>
<evidence type="ECO:0000313" key="3">
    <source>
        <dbReference type="EMBL" id="EJK59161.1"/>
    </source>
</evidence>
<dbReference type="InterPro" id="IPR011990">
    <property type="entry name" value="TPR-like_helical_dom_sf"/>
</dbReference>
<keyword evidence="4" id="KW-1185">Reference proteome</keyword>
<feature type="non-terminal residue" evidence="3">
    <location>
        <position position="1"/>
    </location>
</feature>
<evidence type="ECO:0000256" key="1">
    <source>
        <dbReference type="ARBA" id="ARBA00038101"/>
    </source>
</evidence>
<organism evidence="3 4">
    <name type="scientific">Thalassiosira oceanica</name>
    <name type="common">Marine diatom</name>
    <dbReference type="NCBI Taxonomy" id="159749"/>
    <lineage>
        <taxon>Eukaryota</taxon>
        <taxon>Sar</taxon>
        <taxon>Stramenopiles</taxon>
        <taxon>Ochrophyta</taxon>
        <taxon>Bacillariophyta</taxon>
        <taxon>Coscinodiscophyceae</taxon>
        <taxon>Thalassiosirophycidae</taxon>
        <taxon>Thalassiosirales</taxon>
        <taxon>Thalassiosiraceae</taxon>
        <taxon>Thalassiosira</taxon>
    </lineage>
</organism>
<dbReference type="AlphaFoldDB" id="K0SDZ8"/>
<dbReference type="PANTHER" id="PTHR11102">
    <property type="entry name" value="SEL-1-LIKE PROTEIN"/>
    <property type="match status" value="1"/>
</dbReference>
<dbReference type="Gene3D" id="1.25.40.10">
    <property type="entry name" value="Tetratricopeptide repeat domain"/>
    <property type="match status" value="1"/>
</dbReference>
<dbReference type="InterPro" id="IPR050767">
    <property type="entry name" value="Sel1_AlgK"/>
</dbReference>
<accession>K0SDZ8</accession>
<gene>
    <name evidence="3" type="ORF">THAOC_20652</name>
</gene>
<dbReference type="PANTHER" id="PTHR11102:SF160">
    <property type="entry name" value="ERAD-ASSOCIATED E3 UBIQUITIN-PROTEIN LIGASE COMPONENT HRD3"/>
    <property type="match status" value="1"/>
</dbReference>
<comment type="caution">
    <text evidence="3">The sequence shown here is derived from an EMBL/GenBank/DDBJ whole genome shotgun (WGS) entry which is preliminary data.</text>
</comment>
<evidence type="ECO:0008006" key="5">
    <source>
        <dbReference type="Google" id="ProtNLM"/>
    </source>
</evidence>
<comment type="similarity">
    <text evidence="1">Belongs to the sel-1 family.</text>
</comment>